<reference evidence="1" key="1">
    <citation type="submission" date="2015-04" db="UniProtKB">
        <authorList>
            <consortium name="EnsemblPlants"/>
        </authorList>
    </citation>
    <scope>IDENTIFICATION</scope>
</reference>
<reference evidence="1" key="2">
    <citation type="submission" date="2018-05" db="EMBL/GenBank/DDBJ databases">
        <title>OmerRS3 (Oryza meridionalis Reference Sequence Version 3).</title>
        <authorList>
            <person name="Zhang J."/>
            <person name="Kudrna D."/>
            <person name="Lee S."/>
            <person name="Talag J."/>
            <person name="Welchert J."/>
            <person name="Wing R.A."/>
        </authorList>
    </citation>
    <scope>NUCLEOTIDE SEQUENCE [LARGE SCALE GENOMIC DNA]</scope>
    <source>
        <strain evidence="1">cv. OR44</strain>
    </source>
</reference>
<dbReference type="HOGENOM" id="CLU_2389851_0_0_1"/>
<name>A0A0E0EZ28_9ORYZ</name>
<dbReference type="Gramene" id="OMERI10G10400.1">
    <property type="protein sequence ID" value="OMERI10G10400.1"/>
    <property type="gene ID" value="OMERI10G10400"/>
</dbReference>
<dbReference type="Proteomes" id="UP000008021">
    <property type="component" value="Chromosome 10"/>
</dbReference>
<dbReference type="EnsemblPlants" id="OMERI10G10400.1">
    <property type="protein sequence ID" value="OMERI10G10400.1"/>
    <property type="gene ID" value="OMERI10G10400"/>
</dbReference>
<dbReference type="AlphaFoldDB" id="A0A0E0EZ28"/>
<protein>
    <submittedName>
        <fullName evidence="1">Uncharacterized protein</fullName>
    </submittedName>
</protein>
<accession>A0A0E0EZ28</accession>
<keyword evidence="2" id="KW-1185">Reference proteome</keyword>
<evidence type="ECO:0000313" key="1">
    <source>
        <dbReference type="EnsemblPlants" id="OMERI10G10400.1"/>
    </source>
</evidence>
<organism evidence="1">
    <name type="scientific">Oryza meridionalis</name>
    <dbReference type="NCBI Taxonomy" id="40149"/>
    <lineage>
        <taxon>Eukaryota</taxon>
        <taxon>Viridiplantae</taxon>
        <taxon>Streptophyta</taxon>
        <taxon>Embryophyta</taxon>
        <taxon>Tracheophyta</taxon>
        <taxon>Spermatophyta</taxon>
        <taxon>Magnoliopsida</taxon>
        <taxon>Liliopsida</taxon>
        <taxon>Poales</taxon>
        <taxon>Poaceae</taxon>
        <taxon>BOP clade</taxon>
        <taxon>Oryzoideae</taxon>
        <taxon>Oryzeae</taxon>
        <taxon>Oryzinae</taxon>
        <taxon>Oryza</taxon>
    </lineage>
</organism>
<sequence length="94" mass="10369">MTILELHGALCVTCSIGQGHRRNQHMDGELARRVLVRVDPMDGRILLNAGMSLGYCDATPRRRRSRRSTVLAFQVMMPSGTGCVQLSAKKAWSA</sequence>
<evidence type="ECO:0000313" key="2">
    <source>
        <dbReference type="Proteomes" id="UP000008021"/>
    </source>
</evidence>
<proteinExistence type="predicted"/>